<evidence type="ECO:0000313" key="4">
    <source>
        <dbReference type="Proteomes" id="UP001321760"/>
    </source>
</evidence>
<sequence length="900" mass="102297">MSACASESQKLWREVCSDLEAEFASLDITIVGDDGIKDFDGFQAAMNVFCRTYRDKRTTSLARDKISAGMQHLLSFEKAISLSAQLSMPSALLWAGTMAVFQAVCRFATHMTTILDEFNHFYTALPRFDEYLEIYSGAAPLAYQLRNIFKDYGKLCIEAVRWMMRKPFVNAFRNLVSSSPEARLKAVIASMEHHKKEFKEEAECLLHRRLDSPRGHRSRPSAVRSSPSNQSAFLVVGRRDRRFTGRDAVLNHIHAMLSSPKTSPLAEATSYLLHGLSGIGKTSTALEYAYRHRESYDSIFWLTAETTSDLVRSWAQVVSRLRSMELIPPGSESGDDTGTDCARDWFETTKHKWLLVFDNVEDWASISKYWPKSAEATSAIIVTAQNQEFRRQCSHSYLLPDLSVENGSDLLMSYVHNNEPASWDEEVSETAASKRIVEMFGGLPLALAHIGGYISDAHCTLPQFIDFIEKRYPSLWECDLIVPGTQSTNKPKLSAIWDFALQELPIKAKTVLYTMAFLNSDTIHSEMFTGVGAEVYSRPDPLPSPMCSAEEFHDLVRRLIKRALLRADNETRCTYLMHRALQRAIIYKLDKDPAEREKIFQEAAWAVRRITPAASPIQVPTLRLWMAFERAVPHVMALEAAFSMMEPAITGSVELARLLYDAAFNTWERESGHDGLRLLKTAEKILNALDHDPSSRLRPDIYAVIGVICDNIGISERETALRYRRLSVPIRQVIYDRLHPTDAARREAEILLHNSLNDTAESYLQYYDFANANQLIDQCYQRYQTWGTETDFPFEYGKYYRNKSTVLMLQRQFDAAIKSAQRACELQKLHSGVGPRYLFYKQDLAGIVLQSGDLETALQHQLELYKLRNDICGKFHDVTLQSAYAVGAMYYHRGDPAEAE</sequence>
<dbReference type="InterPro" id="IPR011990">
    <property type="entry name" value="TPR-like_helical_dom_sf"/>
</dbReference>
<dbReference type="Gene3D" id="1.25.40.10">
    <property type="entry name" value="Tetratricopeptide repeat domain"/>
    <property type="match status" value="1"/>
</dbReference>
<reference evidence="3" key="1">
    <citation type="journal article" date="2023" name="Mol. Phylogenet. Evol.">
        <title>Genome-scale phylogeny and comparative genomics of the fungal order Sordariales.</title>
        <authorList>
            <person name="Hensen N."/>
            <person name="Bonometti L."/>
            <person name="Westerberg I."/>
            <person name="Brannstrom I.O."/>
            <person name="Guillou S."/>
            <person name="Cros-Aarteil S."/>
            <person name="Calhoun S."/>
            <person name="Haridas S."/>
            <person name="Kuo A."/>
            <person name="Mondo S."/>
            <person name="Pangilinan J."/>
            <person name="Riley R."/>
            <person name="LaButti K."/>
            <person name="Andreopoulos B."/>
            <person name="Lipzen A."/>
            <person name="Chen C."/>
            <person name="Yan M."/>
            <person name="Daum C."/>
            <person name="Ng V."/>
            <person name="Clum A."/>
            <person name="Steindorff A."/>
            <person name="Ohm R.A."/>
            <person name="Martin F."/>
            <person name="Silar P."/>
            <person name="Natvig D.O."/>
            <person name="Lalanne C."/>
            <person name="Gautier V."/>
            <person name="Ament-Velasquez S.L."/>
            <person name="Kruys A."/>
            <person name="Hutchinson M.I."/>
            <person name="Powell A.J."/>
            <person name="Barry K."/>
            <person name="Miller A.N."/>
            <person name="Grigoriev I.V."/>
            <person name="Debuchy R."/>
            <person name="Gladieux P."/>
            <person name="Hiltunen Thoren M."/>
            <person name="Johannesson H."/>
        </authorList>
    </citation>
    <scope>NUCLEOTIDE SEQUENCE</scope>
    <source>
        <strain evidence="3">PSN243</strain>
    </source>
</reference>
<dbReference type="InterPro" id="IPR056681">
    <property type="entry name" value="DUF7779"/>
</dbReference>
<accession>A0AAV9G7N2</accession>
<dbReference type="PANTHER" id="PTHR35205:SF1">
    <property type="entry name" value="ZU5 DOMAIN-CONTAINING PROTEIN"/>
    <property type="match status" value="1"/>
</dbReference>
<dbReference type="Proteomes" id="UP001321760">
    <property type="component" value="Unassembled WGS sequence"/>
</dbReference>
<evidence type="ECO:0000256" key="1">
    <source>
        <dbReference type="SAM" id="MobiDB-lite"/>
    </source>
</evidence>
<keyword evidence="4" id="KW-1185">Reference proteome</keyword>
<organism evidence="3 4">
    <name type="scientific">Podospora aff. communis PSN243</name>
    <dbReference type="NCBI Taxonomy" id="3040156"/>
    <lineage>
        <taxon>Eukaryota</taxon>
        <taxon>Fungi</taxon>
        <taxon>Dikarya</taxon>
        <taxon>Ascomycota</taxon>
        <taxon>Pezizomycotina</taxon>
        <taxon>Sordariomycetes</taxon>
        <taxon>Sordariomycetidae</taxon>
        <taxon>Sordariales</taxon>
        <taxon>Podosporaceae</taxon>
        <taxon>Podospora</taxon>
    </lineage>
</organism>
<feature type="domain" description="DUF7779" evidence="2">
    <location>
        <begin position="500"/>
        <end position="592"/>
    </location>
</feature>
<protein>
    <submittedName>
        <fullName evidence="3">P-loop containing nucleoside triphosphate hydrolase protein</fullName>
    </submittedName>
</protein>
<dbReference type="Pfam" id="PF25000">
    <property type="entry name" value="DUF7779"/>
    <property type="match status" value="1"/>
</dbReference>
<dbReference type="PANTHER" id="PTHR35205">
    <property type="entry name" value="NB-ARC AND TPR DOMAIN PROTEIN"/>
    <property type="match status" value="1"/>
</dbReference>
<name>A0AAV9G7N2_9PEZI</name>
<dbReference type="GO" id="GO:0016787">
    <property type="term" value="F:hydrolase activity"/>
    <property type="evidence" value="ECO:0007669"/>
    <property type="project" value="UniProtKB-KW"/>
</dbReference>
<reference evidence="3" key="2">
    <citation type="submission" date="2023-05" db="EMBL/GenBank/DDBJ databases">
        <authorList>
            <consortium name="Lawrence Berkeley National Laboratory"/>
            <person name="Steindorff A."/>
            <person name="Hensen N."/>
            <person name="Bonometti L."/>
            <person name="Westerberg I."/>
            <person name="Brannstrom I.O."/>
            <person name="Guillou S."/>
            <person name="Cros-Aarteil S."/>
            <person name="Calhoun S."/>
            <person name="Haridas S."/>
            <person name="Kuo A."/>
            <person name="Mondo S."/>
            <person name="Pangilinan J."/>
            <person name="Riley R."/>
            <person name="Labutti K."/>
            <person name="Andreopoulos B."/>
            <person name="Lipzen A."/>
            <person name="Chen C."/>
            <person name="Yanf M."/>
            <person name="Daum C."/>
            <person name="Ng V."/>
            <person name="Clum A."/>
            <person name="Ohm R."/>
            <person name="Martin F."/>
            <person name="Silar P."/>
            <person name="Natvig D."/>
            <person name="Lalanne C."/>
            <person name="Gautier V."/>
            <person name="Ament-Velasquez S.L."/>
            <person name="Kruys A."/>
            <person name="Hutchinson M.I."/>
            <person name="Powell A.J."/>
            <person name="Barry K."/>
            <person name="Miller A.N."/>
            <person name="Grigoriev I.V."/>
            <person name="Debuchy R."/>
            <person name="Gladieux P."/>
            <person name="Thoren M.H."/>
            <person name="Johannesson H."/>
        </authorList>
    </citation>
    <scope>NUCLEOTIDE SEQUENCE</scope>
    <source>
        <strain evidence="3">PSN243</strain>
    </source>
</reference>
<dbReference type="SUPFAM" id="SSF52540">
    <property type="entry name" value="P-loop containing nucleoside triphosphate hydrolases"/>
    <property type="match status" value="1"/>
</dbReference>
<dbReference type="GO" id="GO:0043531">
    <property type="term" value="F:ADP binding"/>
    <property type="evidence" value="ECO:0007669"/>
    <property type="project" value="InterPro"/>
</dbReference>
<feature type="region of interest" description="Disordered" evidence="1">
    <location>
        <begin position="209"/>
        <end position="230"/>
    </location>
</feature>
<dbReference type="SUPFAM" id="SSF48452">
    <property type="entry name" value="TPR-like"/>
    <property type="match status" value="1"/>
</dbReference>
<keyword evidence="3" id="KW-0378">Hydrolase</keyword>
<evidence type="ECO:0000259" key="2">
    <source>
        <dbReference type="Pfam" id="PF25000"/>
    </source>
</evidence>
<evidence type="ECO:0000313" key="3">
    <source>
        <dbReference type="EMBL" id="KAK4443225.1"/>
    </source>
</evidence>
<comment type="caution">
    <text evidence="3">The sequence shown here is derived from an EMBL/GenBank/DDBJ whole genome shotgun (WGS) entry which is preliminary data.</text>
</comment>
<dbReference type="InterPro" id="IPR027417">
    <property type="entry name" value="P-loop_NTPase"/>
</dbReference>
<dbReference type="AlphaFoldDB" id="A0AAV9G7N2"/>
<dbReference type="Gene3D" id="3.40.50.300">
    <property type="entry name" value="P-loop containing nucleotide triphosphate hydrolases"/>
    <property type="match status" value="1"/>
</dbReference>
<dbReference type="EMBL" id="MU865997">
    <property type="protein sequence ID" value="KAK4443225.1"/>
    <property type="molecule type" value="Genomic_DNA"/>
</dbReference>
<gene>
    <name evidence="3" type="ORF">QBC34DRAFT_212957</name>
</gene>
<dbReference type="PRINTS" id="PR00364">
    <property type="entry name" value="DISEASERSIST"/>
</dbReference>
<proteinExistence type="predicted"/>